<keyword evidence="2" id="KW-0472">Membrane</keyword>
<feature type="compositionally biased region" description="Low complexity" evidence="1">
    <location>
        <begin position="67"/>
        <end position="78"/>
    </location>
</feature>
<dbReference type="SUPFAM" id="SSF103473">
    <property type="entry name" value="MFS general substrate transporter"/>
    <property type="match status" value="1"/>
</dbReference>
<name>A0ABP8Z023_9MICO</name>
<dbReference type="RefSeq" id="WP_345479812.1">
    <property type="nucleotide sequence ID" value="NZ_BAABLP010000002.1"/>
</dbReference>
<evidence type="ECO:0000256" key="1">
    <source>
        <dbReference type="SAM" id="MobiDB-lite"/>
    </source>
</evidence>
<protein>
    <recommendedName>
        <fullName evidence="5">Major facilitator superfamily (MFS) profile domain-containing protein</fullName>
    </recommendedName>
</protein>
<feature type="compositionally biased region" description="Polar residues" evidence="1">
    <location>
        <begin position="20"/>
        <end position="38"/>
    </location>
</feature>
<feature type="compositionally biased region" description="Basic and acidic residues" evidence="1">
    <location>
        <begin position="1"/>
        <end position="11"/>
    </location>
</feature>
<keyword evidence="2" id="KW-1133">Transmembrane helix</keyword>
<gene>
    <name evidence="3" type="ORF">GCM10025783_09050</name>
</gene>
<keyword evidence="4" id="KW-1185">Reference proteome</keyword>
<evidence type="ECO:0000256" key="2">
    <source>
        <dbReference type="SAM" id="Phobius"/>
    </source>
</evidence>
<feature type="transmembrane region" description="Helical" evidence="2">
    <location>
        <begin position="161"/>
        <end position="181"/>
    </location>
</feature>
<dbReference type="EMBL" id="BAABLP010000002">
    <property type="protein sequence ID" value="GAA4740305.1"/>
    <property type="molecule type" value="Genomic_DNA"/>
</dbReference>
<dbReference type="Proteomes" id="UP001500121">
    <property type="component" value="Unassembled WGS sequence"/>
</dbReference>
<evidence type="ECO:0000313" key="4">
    <source>
        <dbReference type="Proteomes" id="UP001500121"/>
    </source>
</evidence>
<sequence>MDSSRPHDPRLYRGQPSAAYPQTANRTPDQPPRRTSPSVYPYEQPRATSTYPYEQQAPRQAPVAQHPALRPEPQQPAARADRRNPAPRRTLGVLAFAVLTAMSLPLHIAAIFFIYVEFESPGDPVMAALLVGGAFLGSFAALFVTGLLAQLVGGFPGRWRARITFATLSGVIALVVAYFAALQLF</sequence>
<feature type="transmembrane region" description="Helical" evidence="2">
    <location>
        <begin position="127"/>
        <end position="149"/>
    </location>
</feature>
<feature type="region of interest" description="Disordered" evidence="1">
    <location>
        <begin position="1"/>
        <end position="84"/>
    </location>
</feature>
<comment type="caution">
    <text evidence="3">The sequence shown here is derived from an EMBL/GenBank/DDBJ whole genome shotgun (WGS) entry which is preliminary data.</text>
</comment>
<reference evidence="4" key="1">
    <citation type="journal article" date="2019" name="Int. J. Syst. Evol. Microbiol.">
        <title>The Global Catalogue of Microorganisms (GCM) 10K type strain sequencing project: providing services to taxonomists for standard genome sequencing and annotation.</title>
        <authorList>
            <consortium name="The Broad Institute Genomics Platform"/>
            <consortium name="The Broad Institute Genome Sequencing Center for Infectious Disease"/>
            <person name="Wu L."/>
            <person name="Ma J."/>
        </authorList>
    </citation>
    <scope>NUCLEOTIDE SEQUENCE [LARGE SCALE GENOMIC DNA]</scope>
    <source>
        <strain evidence="4">JCM 19015</strain>
    </source>
</reference>
<evidence type="ECO:0000313" key="3">
    <source>
        <dbReference type="EMBL" id="GAA4740305.1"/>
    </source>
</evidence>
<dbReference type="InterPro" id="IPR036259">
    <property type="entry name" value="MFS_trans_sf"/>
</dbReference>
<accession>A0ABP8Z023</accession>
<proteinExistence type="predicted"/>
<evidence type="ECO:0008006" key="5">
    <source>
        <dbReference type="Google" id="ProtNLM"/>
    </source>
</evidence>
<feature type="transmembrane region" description="Helical" evidence="2">
    <location>
        <begin position="91"/>
        <end position="115"/>
    </location>
</feature>
<keyword evidence="2" id="KW-0812">Transmembrane</keyword>
<organism evidence="3 4">
    <name type="scientific">Amnibacterium soli</name>
    <dbReference type="NCBI Taxonomy" id="1282736"/>
    <lineage>
        <taxon>Bacteria</taxon>
        <taxon>Bacillati</taxon>
        <taxon>Actinomycetota</taxon>
        <taxon>Actinomycetes</taxon>
        <taxon>Micrococcales</taxon>
        <taxon>Microbacteriaceae</taxon>
        <taxon>Amnibacterium</taxon>
    </lineage>
</organism>